<protein>
    <submittedName>
        <fullName evidence="5">Glycerate kinase</fullName>
    </submittedName>
</protein>
<dbReference type="Pfam" id="PF02595">
    <property type="entry name" value="Gly_kinase"/>
    <property type="match status" value="1"/>
</dbReference>
<dbReference type="Gene3D" id="3.90.1510.10">
    <property type="entry name" value="Glycerate kinase, domain 2"/>
    <property type="match status" value="1"/>
</dbReference>
<keyword evidence="2 4" id="KW-0808">Transferase</keyword>
<evidence type="ECO:0000256" key="2">
    <source>
        <dbReference type="ARBA" id="ARBA00022679"/>
    </source>
</evidence>
<dbReference type="STRING" id="1385512.N784_05080"/>
<evidence type="ECO:0000256" key="3">
    <source>
        <dbReference type="ARBA" id="ARBA00022777"/>
    </source>
</evidence>
<comment type="similarity">
    <text evidence="1 4">Belongs to the glycerate kinase type-1 family.</text>
</comment>
<organism evidence="5 6">
    <name type="scientific">Pontibacillus litoralis JSM 072002</name>
    <dbReference type="NCBI Taxonomy" id="1385512"/>
    <lineage>
        <taxon>Bacteria</taxon>
        <taxon>Bacillati</taxon>
        <taxon>Bacillota</taxon>
        <taxon>Bacilli</taxon>
        <taxon>Bacillales</taxon>
        <taxon>Bacillaceae</taxon>
        <taxon>Pontibacillus</taxon>
    </lineage>
</organism>
<dbReference type="NCBIfam" id="TIGR00045">
    <property type="entry name" value="glycerate kinase"/>
    <property type="match status" value="1"/>
</dbReference>
<dbReference type="GO" id="GO:0008887">
    <property type="term" value="F:glycerate kinase activity"/>
    <property type="evidence" value="ECO:0007669"/>
    <property type="project" value="UniProtKB-UniRule"/>
</dbReference>
<dbReference type="PANTHER" id="PTHR21599:SF0">
    <property type="entry name" value="GLYCERATE KINASE"/>
    <property type="match status" value="1"/>
</dbReference>
<dbReference type="AlphaFoldDB" id="A0A0A5G2Q3"/>
<dbReference type="EMBL" id="AVPG01000014">
    <property type="protein sequence ID" value="KGX86324.1"/>
    <property type="molecule type" value="Genomic_DNA"/>
</dbReference>
<dbReference type="OrthoDB" id="9774290at2"/>
<comment type="caution">
    <text evidence="5">The sequence shown here is derived from an EMBL/GenBank/DDBJ whole genome shotgun (WGS) entry which is preliminary data.</text>
</comment>
<gene>
    <name evidence="5" type="ORF">N784_05080</name>
</gene>
<reference evidence="5 6" key="1">
    <citation type="submission" date="2013-08" db="EMBL/GenBank/DDBJ databases">
        <authorList>
            <person name="Huang J."/>
            <person name="Wang G."/>
        </authorList>
    </citation>
    <scope>NUCLEOTIDE SEQUENCE [LARGE SCALE GENOMIC DNA]</scope>
    <source>
        <strain evidence="5 6">JSM 072002</strain>
    </source>
</reference>
<dbReference type="PIRSF" id="PIRSF006078">
    <property type="entry name" value="GlxK"/>
    <property type="match status" value="1"/>
</dbReference>
<evidence type="ECO:0000313" key="5">
    <source>
        <dbReference type="EMBL" id="KGX86324.1"/>
    </source>
</evidence>
<dbReference type="PANTHER" id="PTHR21599">
    <property type="entry name" value="GLYCERATE KINASE"/>
    <property type="match status" value="1"/>
</dbReference>
<dbReference type="InterPro" id="IPR018193">
    <property type="entry name" value="Glyc_kinase_flavodox-like_fold"/>
</dbReference>
<dbReference type="eggNOG" id="COG1929">
    <property type="taxonomic scope" value="Bacteria"/>
</dbReference>
<dbReference type="Proteomes" id="UP000030401">
    <property type="component" value="Unassembled WGS sequence"/>
</dbReference>
<dbReference type="RefSeq" id="WP_036834559.1">
    <property type="nucleotide sequence ID" value="NZ_AVPG01000014.1"/>
</dbReference>
<dbReference type="Gene3D" id="3.40.50.10350">
    <property type="entry name" value="Glycerate kinase, domain 1"/>
    <property type="match status" value="1"/>
</dbReference>
<keyword evidence="3 4" id="KW-0418">Kinase</keyword>
<name>A0A0A5G2Q3_9BACI</name>
<evidence type="ECO:0000256" key="4">
    <source>
        <dbReference type="PIRNR" id="PIRNR006078"/>
    </source>
</evidence>
<proteinExistence type="inferred from homology"/>
<sequence length="377" mass="40149">MHIVLAPDSYKGSLSSIQVCEQMKKAIHAGNPNDIVVCKPMADGGEGTLESMLYSAGGEKVYVSCTGPLGEKRTSWYVLLRDGTAVIECANVAGLLLVPASHRHPDHVTTYGIGEMIAHALDSGCTNLMITLGGSSSNDGGLGMLQALGMQAYDCKGDEVGIYGVDLFDVQTVDFSRLHEKLHQSVIYIASDVENPLTGPKGASYVYGPQKGATSEQVRRYDEALAHYGACVEAKCSQSLMMQPGAGAAGGLGFALMVLGGEIRSGANLVAEMIGLKEAIEDADVVITGEGQSDDQTAYGKAPSYVAELAREHNVPTILLSGSLAGDRTKLNDRFTACFSIVPGPATLTECMERAKEYIYQSTYQVRNIWSCKKDRD</sequence>
<dbReference type="InterPro" id="IPR036129">
    <property type="entry name" value="Glycerate_kinase_sf"/>
</dbReference>
<dbReference type="SUPFAM" id="SSF110738">
    <property type="entry name" value="Glycerate kinase I"/>
    <property type="match status" value="1"/>
</dbReference>
<keyword evidence="6" id="KW-1185">Reference proteome</keyword>
<dbReference type="InterPro" id="IPR018197">
    <property type="entry name" value="Glycerate_kinase_RE-like"/>
</dbReference>
<evidence type="ECO:0000313" key="6">
    <source>
        <dbReference type="Proteomes" id="UP000030401"/>
    </source>
</evidence>
<accession>A0A0A5G2Q3</accession>
<dbReference type="GO" id="GO:0031388">
    <property type="term" value="P:organic acid phosphorylation"/>
    <property type="evidence" value="ECO:0007669"/>
    <property type="project" value="UniProtKB-UniRule"/>
</dbReference>
<dbReference type="InterPro" id="IPR004381">
    <property type="entry name" value="Glycerate_kinase"/>
</dbReference>
<evidence type="ECO:0000256" key="1">
    <source>
        <dbReference type="ARBA" id="ARBA00006284"/>
    </source>
</evidence>